<evidence type="ECO:0000313" key="8">
    <source>
        <dbReference type="EMBL" id="VAW63619.1"/>
    </source>
</evidence>
<keyword evidence="3" id="KW-1003">Cell membrane</keyword>
<accession>A0A3B0XP06</accession>
<comment type="subcellular location">
    <subcellularLocation>
        <location evidence="1">Cell membrane</location>
        <topology evidence="1">Multi-pass membrane protein</topology>
    </subcellularLocation>
</comment>
<dbReference type="InterPro" id="IPR001463">
    <property type="entry name" value="Na/Ala_symport"/>
</dbReference>
<protein>
    <submittedName>
        <fullName evidence="8">Sodium/glycine symporter GlyP</fullName>
    </submittedName>
</protein>
<keyword evidence="4 7" id="KW-0812">Transmembrane</keyword>
<evidence type="ECO:0000256" key="6">
    <source>
        <dbReference type="ARBA" id="ARBA00023136"/>
    </source>
</evidence>
<evidence type="ECO:0000256" key="5">
    <source>
        <dbReference type="ARBA" id="ARBA00022989"/>
    </source>
</evidence>
<reference evidence="8" key="1">
    <citation type="submission" date="2018-06" db="EMBL/GenBank/DDBJ databases">
        <authorList>
            <person name="Zhirakovskaya E."/>
        </authorList>
    </citation>
    <scope>NUCLEOTIDE SEQUENCE</scope>
</reference>
<dbReference type="Pfam" id="PF01235">
    <property type="entry name" value="Na_Ala_symp"/>
    <property type="match status" value="1"/>
</dbReference>
<organism evidence="8">
    <name type="scientific">hydrothermal vent metagenome</name>
    <dbReference type="NCBI Taxonomy" id="652676"/>
    <lineage>
        <taxon>unclassified sequences</taxon>
        <taxon>metagenomes</taxon>
        <taxon>ecological metagenomes</taxon>
    </lineage>
</organism>
<dbReference type="AlphaFoldDB" id="A0A3B0XP06"/>
<evidence type="ECO:0000256" key="1">
    <source>
        <dbReference type="ARBA" id="ARBA00004651"/>
    </source>
</evidence>
<proteinExistence type="predicted"/>
<feature type="transmembrane region" description="Helical" evidence="7">
    <location>
        <begin position="26"/>
        <end position="42"/>
    </location>
</feature>
<evidence type="ECO:0000256" key="7">
    <source>
        <dbReference type="SAM" id="Phobius"/>
    </source>
</evidence>
<dbReference type="GO" id="GO:0005886">
    <property type="term" value="C:plasma membrane"/>
    <property type="evidence" value="ECO:0007669"/>
    <property type="project" value="UniProtKB-SubCell"/>
</dbReference>
<evidence type="ECO:0000256" key="4">
    <source>
        <dbReference type="ARBA" id="ARBA00022692"/>
    </source>
</evidence>
<dbReference type="EMBL" id="UOFG01000207">
    <property type="protein sequence ID" value="VAW63619.1"/>
    <property type="molecule type" value="Genomic_DNA"/>
</dbReference>
<evidence type="ECO:0000256" key="3">
    <source>
        <dbReference type="ARBA" id="ARBA00022475"/>
    </source>
</evidence>
<keyword evidence="6 7" id="KW-0472">Membrane</keyword>
<name>A0A3B0XP06_9ZZZZ</name>
<feature type="transmembrane region" description="Helical" evidence="7">
    <location>
        <begin position="48"/>
        <end position="67"/>
    </location>
</feature>
<gene>
    <name evidence="8" type="ORF">MNBD_GAMMA11-423</name>
</gene>
<dbReference type="GO" id="GO:0005283">
    <property type="term" value="F:amino acid:sodium symporter activity"/>
    <property type="evidence" value="ECO:0007669"/>
    <property type="project" value="InterPro"/>
</dbReference>
<evidence type="ECO:0000256" key="2">
    <source>
        <dbReference type="ARBA" id="ARBA00022448"/>
    </source>
</evidence>
<sequence length="79" mass="9314">MRLTILNNGYPFLPVHQYVTLEIHRYILLIVVRVIVALQRVWNIADIMNILMAIPNLVALVLLSARVKKMKDTYFEKHR</sequence>
<keyword evidence="2" id="KW-0813">Transport</keyword>
<keyword evidence="5 7" id="KW-1133">Transmembrane helix</keyword>